<evidence type="ECO:0000313" key="5">
    <source>
        <dbReference type="Proteomes" id="UP000039865"/>
    </source>
</evidence>
<evidence type="ECO:0000259" key="3">
    <source>
        <dbReference type="PROSITE" id="PS50222"/>
    </source>
</evidence>
<dbReference type="PROSITE" id="PS50222">
    <property type="entry name" value="EF_HAND_2"/>
    <property type="match status" value="1"/>
</dbReference>
<feature type="region of interest" description="Disordered" evidence="2">
    <location>
        <begin position="350"/>
        <end position="387"/>
    </location>
</feature>
<evidence type="ECO:0000313" key="4">
    <source>
        <dbReference type="EMBL" id="CDW89633.1"/>
    </source>
</evidence>
<proteinExistence type="predicted"/>
<gene>
    <name evidence="4" type="primary">Contig19237.g20397</name>
    <name evidence="4" type="ORF">STYLEM_18767</name>
</gene>
<dbReference type="InterPro" id="IPR018247">
    <property type="entry name" value="EF_Hand_1_Ca_BS"/>
</dbReference>
<feature type="domain" description="EF-hand" evidence="3">
    <location>
        <begin position="1035"/>
        <end position="1070"/>
    </location>
</feature>
<evidence type="ECO:0000256" key="1">
    <source>
        <dbReference type="ARBA" id="ARBA00022837"/>
    </source>
</evidence>
<dbReference type="InterPro" id="IPR002048">
    <property type="entry name" value="EF_hand_dom"/>
</dbReference>
<dbReference type="OrthoDB" id="10692082at2759"/>
<feature type="region of interest" description="Disordered" evidence="2">
    <location>
        <begin position="681"/>
        <end position="707"/>
    </location>
</feature>
<feature type="compositionally biased region" description="Polar residues" evidence="2">
    <location>
        <begin position="352"/>
        <end position="382"/>
    </location>
</feature>
<dbReference type="GO" id="GO:0005509">
    <property type="term" value="F:calcium ion binding"/>
    <property type="evidence" value="ECO:0007669"/>
    <property type="project" value="InterPro"/>
</dbReference>
<reference evidence="4 5" key="1">
    <citation type="submission" date="2014-06" db="EMBL/GenBank/DDBJ databases">
        <authorList>
            <person name="Swart Estienne"/>
        </authorList>
    </citation>
    <scope>NUCLEOTIDE SEQUENCE [LARGE SCALE GENOMIC DNA]</scope>
    <source>
        <strain evidence="4 5">130c</strain>
    </source>
</reference>
<dbReference type="InParanoid" id="A0A078B7V0"/>
<dbReference type="SUPFAM" id="SSF47473">
    <property type="entry name" value="EF-hand"/>
    <property type="match status" value="1"/>
</dbReference>
<dbReference type="PROSITE" id="PS00018">
    <property type="entry name" value="EF_HAND_1"/>
    <property type="match status" value="1"/>
</dbReference>
<name>A0A078B7V0_STYLE</name>
<keyword evidence="1" id="KW-0106">Calcium</keyword>
<dbReference type="AlphaFoldDB" id="A0A078B7V0"/>
<dbReference type="Proteomes" id="UP000039865">
    <property type="component" value="Unassembled WGS sequence"/>
</dbReference>
<feature type="compositionally biased region" description="Acidic residues" evidence="2">
    <location>
        <begin position="686"/>
        <end position="701"/>
    </location>
</feature>
<keyword evidence="5" id="KW-1185">Reference proteome</keyword>
<dbReference type="InterPro" id="IPR011992">
    <property type="entry name" value="EF-hand-dom_pair"/>
</dbReference>
<evidence type="ECO:0000256" key="2">
    <source>
        <dbReference type="SAM" id="MobiDB-lite"/>
    </source>
</evidence>
<dbReference type="EMBL" id="CCKQ01017735">
    <property type="protein sequence ID" value="CDW89633.1"/>
    <property type="molecule type" value="Genomic_DNA"/>
</dbReference>
<accession>A0A078B7V0</accession>
<protein>
    <recommendedName>
        <fullName evidence="3">EF-hand domain-containing protein</fullName>
    </recommendedName>
</protein>
<organism evidence="4 5">
    <name type="scientific">Stylonychia lemnae</name>
    <name type="common">Ciliate</name>
    <dbReference type="NCBI Taxonomy" id="5949"/>
    <lineage>
        <taxon>Eukaryota</taxon>
        <taxon>Sar</taxon>
        <taxon>Alveolata</taxon>
        <taxon>Ciliophora</taxon>
        <taxon>Intramacronucleata</taxon>
        <taxon>Spirotrichea</taxon>
        <taxon>Stichotrichia</taxon>
        <taxon>Sporadotrichida</taxon>
        <taxon>Oxytrichidae</taxon>
        <taxon>Stylonychinae</taxon>
        <taxon>Stylonychia</taxon>
    </lineage>
</organism>
<sequence length="1126" mass="130845">MANSSNQQESSNQLRDLLGQFGLKKIEQYQTNEVTNFIDKLKHNQAGLNTFIRELNKSQQMALGKQAAAISISSHHRTFNDAKYSSKSKQSRNMTAASKIRPQTNGVTGTSAQSETMNSSFFGQRLQRLKTAATTQDHRLRKYGKSNNNDQLLNNTTVDLNLTQKLDMNPLSEQFSGLHGGKNRSMVMGHSAGNQSYRSDNLIQGSGGANGTYSQYYYFKFIHPENRKLIQTQQKKREKFIPETDTEKSSFKQRFKLYMDQVNQEEEDTYESELKEKKQKLADKMMRTEVKLNMYRTFHEGIIDTDEYEQKVKNHHSIYETMTQVTEKDRDKEKYKNSLIKINLIRSETQDGRNSQQKLIKIDTSTQSHKISRNESPQNQKSQKSKHQDIIEINNLDQTIKHKASLLRVNQSFFQRLQANEQLVHKQSFRQKNSKQLDLNPQLKQNKDHHIQIIKNQHLAVMAEEIQSATKTKSKKPLSHSLYVENIKKLKDLIKGEHFKTLCQQENNSSIQFRNCRLTKIRLKQYIAQRYGNSIADKLIMIMDFTNPIDYASFLQQLEQFLKNKDLLRLVAFDIYDFNNDGKISDIDLFKIFSFFSKGQNQLIFEQAFQTDLCAISKLVQAKKLLKENGGVLDPRETVHSSPVLVKKYQQKQRNSEDIQLRIKKVTQQTSEIGINMFNQRRVIEDNSDDDDGKTEKDEQDFFGPSNHFYRHMKAISKQKNKNGPSEAQIEEYKKQLNAQNNAQKVSRSSSLAKNTLSIYQQQKLMKQMHQQNNSSHNTSISDTVQAKKDLQNQNYQTLLQNPLWDDFFNSYMENTQVKINIGIKLEDFQRLTFGPETNDMPNFIIDFVDYLIGLPGTFRRVLNHSMNLKTVQNDHSMSSQKSPYLGSQEDMFLSSSQNLQSGNLLNNSQNMNSHLQYREFQNRLSQIKQQLNQNQQKALITAFLILSGNKPEEEPQTRKSTKKQKIEDLSEKYNLMEYILTEQSIMDNFEVLFGGHQIDILAKLIYLYLAKCKECIKIGFLRFADAFMPILNELTEKRNEFIFKLLDVGSQGKINVLHLIQYFKHIQTNSAFGQEIYKQQNEANQIQGVCGVQGKKHFDEVWVQSVDYLEFFHIQQNNQALLFGQ</sequence>
<feature type="region of interest" description="Disordered" evidence="2">
    <location>
        <begin position="84"/>
        <end position="114"/>
    </location>
</feature>